<evidence type="ECO:0000256" key="10">
    <source>
        <dbReference type="ARBA" id="ARBA00030209"/>
    </source>
</evidence>
<keyword evidence="16" id="KW-1185">Reference proteome</keyword>
<evidence type="ECO:0000313" key="16">
    <source>
        <dbReference type="Proteomes" id="UP000008141"/>
    </source>
</evidence>
<evidence type="ECO:0000256" key="8">
    <source>
        <dbReference type="ARBA" id="ARBA00023002"/>
    </source>
</evidence>
<keyword evidence="6 12" id="KW-0479">Metal-binding</keyword>
<evidence type="ECO:0000256" key="9">
    <source>
        <dbReference type="ARBA" id="ARBA00023304"/>
    </source>
</evidence>
<feature type="domain" description="KARI C-terminal knotted" evidence="14">
    <location>
        <begin position="324"/>
        <end position="466"/>
    </location>
</feature>
<dbReference type="PROSITE" id="PS51850">
    <property type="entry name" value="KARI_N"/>
    <property type="match status" value="1"/>
</dbReference>
<dbReference type="GO" id="GO:0004455">
    <property type="term" value="F:ketol-acid reductoisomerase activity"/>
    <property type="evidence" value="ECO:0007669"/>
    <property type="project" value="UniProtKB-UniRule"/>
</dbReference>
<dbReference type="OMA" id="MVDNCSF"/>
<dbReference type="InterPro" id="IPR013328">
    <property type="entry name" value="6PGD_dom2"/>
</dbReference>
<feature type="binding site" evidence="12">
    <location>
        <position position="332"/>
    </location>
    <ligand>
        <name>Mg(2+)</name>
        <dbReference type="ChEBI" id="CHEBI:18420"/>
        <label>1</label>
    </ligand>
</feature>
<evidence type="ECO:0000256" key="12">
    <source>
        <dbReference type="PROSITE-ProRule" id="PRU01198"/>
    </source>
</evidence>
<dbReference type="InParanoid" id="E1ZG55"/>
<comment type="pathway">
    <text evidence="3">Amino-acid biosynthesis; L-isoleucine biosynthesis; L-isoleucine from 2-oxobutanoate: step 2/4.</text>
</comment>
<evidence type="ECO:0000256" key="1">
    <source>
        <dbReference type="ARBA" id="ARBA00001946"/>
    </source>
</evidence>
<dbReference type="RefSeq" id="XP_005847337.1">
    <property type="nucleotide sequence ID" value="XM_005847275.1"/>
</dbReference>
<dbReference type="Pfam" id="PF07991">
    <property type="entry name" value="KARI_N"/>
    <property type="match status" value="2"/>
</dbReference>
<comment type="cofactor">
    <cofactor evidence="1">
        <name>Mg(2+)</name>
        <dbReference type="ChEBI" id="CHEBI:18420"/>
    </cofactor>
</comment>
<dbReference type="InterPro" id="IPR008927">
    <property type="entry name" value="6-PGluconate_DH-like_C_sf"/>
</dbReference>
<dbReference type="InterPro" id="IPR013023">
    <property type="entry name" value="KARI"/>
</dbReference>
<dbReference type="OrthoDB" id="10255643at2759"/>
<dbReference type="Gene3D" id="1.10.1040.10">
    <property type="entry name" value="N-(1-d-carboxylethyl)-l-norvaline Dehydrogenase, domain 2"/>
    <property type="match status" value="2"/>
</dbReference>
<dbReference type="SUPFAM" id="SSF51735">
    <property type="entry name" value="NAD(P)-binding Rossmann-fold domains"/>
    <property type="match status" value="2"/>
</dbReference>
<dbReference type="InterPro" id="IPR036291">
    <property type="entry name" value="NAD(P)-bd_dom_sf"/>
</dbReference>
<feature type="binding site" evidence="12">
    <location>
        <position position="332"/>
    </location>
    <ligand>
        <name>Mg(2+)</name>
        <dbReference type="ChEBI" id="CHEBI:18420"/>
        <label>2</label>
    </ligand>
</feature>
<protein>
    <recommendedName>
        <fullName evidence="11">Acetohydroxy-acid reductoisomerase</fullName>
    </recommendedName>
    <alternativeName>
        <fullName evidence="10">Alpha-keto-beta-hydroxylacyl reductoisomerase</fullName>
    </alternativeName>
</protein>
<dbReference type="STRING" id="554065.E1ZG55"/>
<dbReference type="UniPathway" id="UPA00047">
    <property type="reaction ID" value="UER00056"/>
</dbReference>
<dbReference type="GO" id="GO:0046872">
    <property type="term" value="F:metal ion binding"/>
    <property type="evidence" value="ECO:0007669"/>
    <property type="project" value="UniProtKB-UniRule"/>
</dbReference>
<dbReference type="KEGG" id="cvr:CHLNCDRAFT_58001"/>
<dbReference type="GO" id="GO:0009097">
    <property type="term" value="P:isoleucine biosynthetic process"/>
    <property type="evidence" value="ECO:0007669"/>
    <property type="project" value="UniProtKB-UniRule"/>
</dbReference>
<comment type="similarity">
    <text evidence="4 12">Belongs to the ketol-acid reductoisomerase family.</text>
</comment>
<organism evidence="16">
    <name type="scientific">Chlorella variabilis</name>
    <name type="common">Green alga</name>
    <dbReference type="NCBI Taxonomy" id="554065"/>
    <lineage>
        <taxon>Eukaryota</taxon>
        <taxon>Viridiplantae</taxon>
        <taxon>Chlorophyta</taxon>
        <taxon>core chlorophytes</taxon>
        <taxon>Trebouxiophyceae</taxon>
        <taxon>Chlorellales</taxon>
        <taxon>Chlorellaceae</taxon>
        <taxon>Chlorella clade</taxon>
        <taxon>Chlorella</taxon>
    </lineage>
</organism>
<dbReference type="InterPro" id="IPR013116">
    <property type="entry name" value="KARI_N"/>
</dbReference>
<dbReference type="GO" id="GO:0005739">
    <property type="term" value="C:mitochondrion"/>
    <property type="evidence" value="ECO:0007669"/>
    <property type="project" value="TreeGrafter"/>
</dbReference>
<dbReference type="SUPFAM" id="SSF48179">
    <property type="entry name" value="6-phosphogluconate dehydrogenase C-terminal domain-like"/>
    <property type="match status" value="2"/>
</dbReference>
<dbReference type="GeneID" id="17354605"/>
<dbReference type="Gene3D" id="3.40.50.720">
    <property type="entry name" value="NAD(P)-binding Rossmann-like Domain"/>
    <property type="match status" value="2"/>
</dbReference>
<accession>E1ZG55</accession>
<dbReference type="eggNOG" id="ENOG502QQBF">
    <property type="taxonomic scope" value="Eukaryota"/>
</dbReference>
<evidence type="ECO:0000256" key="5">
    <source>
        <dbReference type="ARBA" id="ARBA00022605"/>
    </source>
</evidence>
<comment type="caution">
    <text evidence="12">Lacks conserved residue(s) required for the propagation of feature annotation.</text>
</comment>
<evidence type="ECO:0000256" key="7">
    <source>
        <dbReference type="ARBA" id="ARBA00022842"/>
    </source>
</evidence>
<proteinExistence type="inferred from homology"/>
<evidence type="ECO:0000256" key="4">
    <source>
        <dbReference type="ARBA" id="ARBA00010318"/>
    </source>
</evidence>
<keyword evidence="5 12" id="KW-0028">Amino-acid biosynthesis</keyword>
<sequence>MATTAMASKVAVAASSVARPSRALRAVPLRASRAGRRTVKVQSAVELDFNTKVWPKELVNFAEKQEYIIRGGRDQYSKLPEAFKGIKTIGVIGWGSQAPAQAQNLRDSFKEAGMDTKASCRCGCYACCACCGRCGRCACCGCGVAIGLRPDSPSCEEARAVGFTEADGTLGEVFDVIASSDMVILLISDAAQAKLYPRILAAMKPGATLGLSHGFLLGVMQNDGVDFRPDINVVLVAPKGMGPSVRRLYEQGKEVNGAGINASFAVHQDATGTAADVAIGWAVAVGAPFAFCTTLESEYKSDIYGERAVLLGAVHGIVESLFRRYVRQGMSDIYGERCVILGGVHGVVESLFRRYTREGMSDEDAFKNSVESITGPITRIISRDGMLGVYNQFSDADKKVFEQAYSAAFGPAMDICYEIYEDVACGNEIKSVVNAVSRFGRWPMGKIDQTHMWQVGQKVRAERKEDQIPLNPFTAGVYIATMMATVQTLQEKGHPYSEICNESIIEAVDSLNPYMHARGVAFMVDNCSYTARLGSRKWAPRFDYVLDQQAYVAVDAGKQADAEVIQAFKSHPVHSALAACAAMRPSVDISVGGDNDDTGVGAGAARTDFRSVAATVA</sequence>
<dbReference type="PANTHER" id="PTHR21371">
    <property type="entry name" value="KETOL-ACID REDUCTOISOMERASE, MITOCHONDRIAL"/>
    <property type="match status" value="1"/>
</dbReference>
<dbReference type="AlphaFoldDB" id="E1ZG55"/>
<dbReference type="InterPro" id="IPR000506">
    <property type="entry name" value="KARI_C"/>
</dbReference>
<dbReference type="EMBL" id="GL433845">
    <property type="protein sequence ID" value="EFN55235.1"/>
    <property type="molecule type" value="Genomic_DNA"/>
</dbReference>
<dbReference type="FunCoup" id="E1ZG55">
    <property type="interactions" value="751"/>
</dbReference>
<evidence type="ECO:0000259" key="14">
    <source>
        <dbReference type="PROSITE" id="PS51851"/>
    </source>
</evidence>
<feature type="domain" description="KARI N-terminal Rossmann" evidence="13">
    <location>
        <begin position="69"/>
        <end position="297"/>
    </location>
</feature>
<dbReference type="Pfam" id="PF01450">
    <property type="entry name" value="KARI_C"/>
    <property type="match status" value="1"/>
</dbReference>
<evidence type="ECO:0000256" key="2">
    <source>
        <dbReference type="ARBA" id="ARBA00004864"/>
    </source>
</evidence>
<feature type="binding site" evidence="12">
    <location>
        <position position="336"/>
    </location>
    <ligand>
        <name>Mg(2+)</name>
        <dbReference type="ChEBI" id="CHEBI:18420"/>
        <label>1</label>
    </ligand>
</feature>
<name>E1ZG55_CHLVA</name>
<dbReference type="GO" id="GO:0009099">
    <property type="term" value="P:L-valine biosynthetic process"/>
    <property type="evidence" value="ECO:0007669"/>
    <property type="project" value="UniProtKB-UniRule"/>
</dbReference>
<dbReference type="UniPathway" id="UPA00049">
    <property type="reaction ID" value="UER00060"/>
</dbReference>
<dbReference type="Proteomes" id="UP000008141">
    <property type="component" value="Unassembled WGS sequence"/>
</dbReference>
<evidence type="ECO:0000256" key="3">
    <source>
        <dbReference type="ARBA" id="ARBA00004885"/>
    </source>
</evidence>
<keyword evidence="7 12" id="KW-0460">Magnesium</keyword>
<reference evidence="15 16" key="1">
    <citation type="journal article" date="2010" name="Plant Cell">
        <title>The Chlorella variabilis NC64A genome reveals adaptation to photosymbiosis, coevolution with viruses, and cryptic sex.</title>
        <authorList>
            <person name="Blanc G."/>
            <person name="Duncan G."/>
            <person name="Agarkova I."/>
            <person name="Borodovsky M."/>
            <person name="Gurnon J."/>
            <person name="Kuo A."/>
            <person name="Lindquist E."/>
            <person name="Lucas S."/>
            <person name="Pangilinan J."/>
            <person name="Polle J."/>
            <person name="Salamov A."/>
            <person name="Terry A."/>
            <person name="Yamada T."/>
            <person name="Dunigan D.D."/>
            <person name="Grigoriev I.V."/>
            <person name="Claverie J.M."/>
            <person name="Van Etten J.L."/>
        </authorList>
    </citation>
    <scope>NUCLEOTIDE SEQUENCE [LARGE SCALE GENOMIC DNA]</scope>
    <source>
        <strain evidence="15 16">NC64A</strain>
    </source>
</reference>
<evidence type="ECO:0000259" key="13">
    <source>
        <dbReference type="PROSITE" id="PS51850"/>
    </source>
</evidence>
<gene>
    <name evidence="15" type="ORF">CHLNCDRAFT_58001</name>
</gene>
<evidence type="ECO:0000256" key="11">
    <source>
        <dbReference type="ARBA" id="ARBA00030593"/>
    </source>
</evidence>
<keyword evidence="9 12" id="KW-0100">Branched-chain amino acid biosynthesis</keyword>
<keyword evidence="8 12" id="KW-0560">Oxidoreductase</keyword>
<evidence type="ECO:0000256" key="6">
    <source>
        <dbReference type="ARBA" id="ARBA00022723"/>
    </source>
</evidence>
<dbReference type="GO" id="GO:0009507">
    <property type="term" value="C:chloroplast"/>
    <property type="evidence" value="ECO:0007669"/>
    <property type="project" value="TreeGrafter"/>
</dbReference>
<dbReference type="PANTHER" id="PTHR21371:SF1">
    <property type="entry name" value="KETOL-ACID REDUCTOISOMERASE, MITOCHONDRIAL"/>
    <property type="match status" value="1"/>
</dbReference>
<dbReference type="PROSITE" id="PS51851">
    <property type="entry name" value="KARI_C"/>
    <property type="match status" value="1"/>
</dbReference>
<comment type="pathway">
    <text evidence="2">Amino-acid biosynthesis; L-valine biosynthesis; L-valine from pyruvate: step 2/4.</text>
</comment>
<evidence type="ECO:0000313" key="15">
    <source>
        <dbReference type="EMBL" id="EFN55235.1"/>
    </source>
</evidence>